<proteinExistence type="predicted"/>
<protein>
    <submittedName>
        <fullName evidence="2">T9SS type A sorting domain-containing protein</fullName>
    </submittedName>
</protein>
<reference evidence="3" key="1">
    <citation type="journal article" date="2019" name="Int. J. Syst. Evol. Microbiol.">
        <title>The Global Catalogue of Microorganisms (GCM) 10K type strain sequencing project: providing services to taxonomists for standard genome sequencing and annotation.</title>
        <authorList>
            <consortium name="The Broad Institute Genomics Platform"/>
            <consortium name="The Broad Institute Genome Sequencing Center for Infectious Disease"/>
            <person name="Wu L."/>
            <person name="Ma J."/>
        </authorList>
    </citation>
    <scope>NUCLEOTIDE SEQUENCE [LARGE SCALE GENOMIC DNA]</scope>
    <source>
        <strain evidence="3">CECT 7706</strain>
    </source>
</reference>
<accession>A0ABT8C579</accession>
<keyword evidence="1" id="KW-0732">Signal</keyword>
<dbReference type="RefSeq" id="WP_163384379.1">
    <property type="nucleotide sequence ID" value="NZ_JAUFQS010000007.1"/>
</dbReference>
<gene>
    <name evidence="2" type="ORF">QWZ15_08875</name>
</gene>
<dbReference type="Proteomes" id="UP001236663">
    <property type="component" value="Unassembled WGS sequence"/>
</dbReference>
<organism evidence="2 3">
    <name type="scientific">Cyclobacterium jeungdonense</name>
    <dbReference type="NCBI Taxonomy" id="708087"/>
    <lineage>
        <taxon>Bacteria</taxon>
        <taxon>Pseudomonadati</taxon>
        <taxon>Bacteroidota</taxon>
        <taxon>Cytophagia</taxon>
        <taxon>Cytophagales</taxon>
        <taxon>Cyclobacteriaceae</taxon>
        <taxon>Cyclobacterium</taxon>
    </lineage>
</organism>
<feature type="signal peptide" evidence="1">
    <location>
        <begin position="1"/>
        <end position="23"/>
    </location>
</feature>
<name>A0ABT8C579_9BACT</name>
<evidence type="ECO:0000256" key="1">
    <source>
        <dbReference type="SAM" id="SignalP"/>
    </source>
</evidence>
<comment type="caution">
    <text evidence="2">The sequence shown here is derived from an EMBL/GenBank/DDBJ whole genome shotgun (WGS) entry which is preliminary data.</text>
</comment>
<keyword evidence="3" id="KW-1185">Reference proteome</keyword>
<feature type="chain" id="PRO_5045762114" evidence="1">
    <location>
        <begin position="24"/>
        <end position="488"/>
    </location>
</feature>
<evidence type="ECO:0000313" key="2">
    <source>
        <dbReference type="EMBL" id="MDN3687940.1"/>
    </source>
</evidence>
<dbReference type="EMBL" id="JAUFQS010000007">
    <property type="protein sequence ID" value="MDN3687940.1"/>
    <property type="molecule type" value="Genomic_DNA"/>
</dbReference>
<evidence type="ECO:0000313" key="3">
    <source>
        <dbReference type="Proteomes" id="UP001236663"/>
    </source>
</evidence>
<sequence length="488" mass="53460">MLRYFQIFTVFLGMLLSGMQVHAQVYEYTPTAVGCSKTWADGNCWNKTPLNEPINCAESGDWPPFAPTGCNVEVIINDDLVIPGEVEFGGSFASLTIGNEAVVTFSGNLSIEGQKNILFYLEGESFINVTGALTISQGGTSTPTVLNLGGDGLGMVTVSSINIENKAVLEVLEGGAITSEGPTEYSGNSSKINVTGFFRTQSLLVTGGREHQFNTYGDSQVVIDFDIDIRGDTGITIGGTSEVYVGRDVLVDGSATIIADDNSKIFVCGAFPPPEEGGRAQEIEEGKFFPCGVLPVELLDQKVEYHNELRKVKFTWATGKEMDLRYFTVERAVGTPDLFEPLTHINGAGSSTEIGSYEWWDTNLPLYKSRVYYRLVQVDVNGDEKFIGEVLALDIPATDFESSGWMFFPNPNWGGEATISILNQEKYNGELIDLAVYGSFGEAVSLKNKDLESLNRELPGKIKPLPTGVYFFHVRWGNQRQILKVLKR</sequence>